<evidence type="ECO:0000313" key="1">
    <source>
        <dbReference type="EMBL" id="QDU73100.1"/>
    </source>
</evidence>
<sequence length="167" mass="19103">MAVECEIPDSHVVCLADQFCDTAKMLYDAISNSGTQAMRVNAVFAVELYIKSLDCHWVRHNQLETLGVDCDLITTKPNKPGHKLDKLFDHLQNWAKTYLIEEFAKHRLNKTYPGLLPILVEYSDNFVSDRYIFESPNDDIRHPVSETVELALFFQSAVNSIERVRVG</sequence>
<evidence type="ECO:0000313" key="2">
    <source>
        <dbReference type="Proteomes" id="UP000318626"/>
    </source>
</evidence>
<dbReference type="Proteomes" id="UP000318626">
    <property type="component" value="Chromosome"/>
</dbReference>
<name>A0A518C1J9_9BACT</name>
<protein>
    <recommendedName>
        <fullName evidence="3">HEPN domain-containing protein</fullName>
    </recommendedName>
</protein>
<proteinExistence type="predicted"/>
<evidence type="ECO:0008006" key="3">
    <source>
        <dbReference type="Google" id="ProtNLM"/>
    </source>
</evidence>
<dbReference type="EMBL" id="CP036289">
    <property type="protein sequence ID" value="QDU73100.1"/>
    <property type="molecule type" value="Genomic_DNA"/>
</dbReference>
<gene>
    <name evidence="1" type="ORF">Pan97_00670</name>
</gene>
<dbReference type="KEGG" id="bvo:Pan97_00670"/>
<reference evidence="2" key="1">
    <citation type="submission" date="2019-02" db="EMBL/GenBank/DDBJ databases">
        <title>Deep-cultivation of Planctomycetes and their phenomic and genomic characterization uncovers novel biology.</title>
        <authorList>
            <person name="Wiegand S."/>
            <person name="Jogler M."/>
            <person name="Boedeker C."/>
            <person name="Pinto D."/>
            <person name="Vollmers J."/>
            <person name="Rivas-Marin E."/>
            <person name="Kohn T."/>
            <person name="Peeters S.H."/>
            <person name="Heuer A."/>
            <person name="Rast P."/>
            <person name="Oberbeckmann S."/>
            <person name="Bunk B."/>
            <person name="Jeske O."/>
            <person name="Meyerdierks A."/>
            <person name="Storesund J.E."/>
            <person name="Kallscheuer N."/>
            <person name="Luecker S."/>
            <person name="Lage O.M."/>
            <person name="Pohl T."/>
            <person name="Merkel B.J."/>
            <person name="Hornburger P."/>
            <person name="Mueller R.-W."/>
            <person name="Bruemmer F."/>
            <person name="Labrenz M."/>
            <person name="Spormann A.M."/>
            <person name="Op den Camp H."/>
            <person name="Overmann J."/>
            <person name="Amann R."/>
            <person name="Jetten M.S.M."/>
            <person name="Mascher T."/>
            <person name="Medema M.H."/>
            <person name="Devos D.P."/>
            <person name="Kaster A.-K."/>
            <person name="Ovreas L."/>
            <person name="Rohde M."/>
            <person name="Galperin M.Y."/>
            <person name="Jogler C."/>
        </authorList>
    </citation>
    <scope>NUCLEOTIDE SEQUENCE [LARGE SCALE GENOMIC DNA]</scope>
    <source>
        <strain evidence="2">Pan97</strain>
    </source>
</reference>
<keyword evidence="2" id="KW-1185">Reference proteome</keyword>
<dbReference type="AlphaFoldDB" id="A0A518C1J9"/>
<accession>A0A518C1J9</accession>
<organism evidence="1 2">
    <name type="scientific">Bremerella volcania</name>
    <dbReference type="NCBI Taxonomy" id="2527984"/>
    <lineage>
        <taxon>Bacteria</taxon>
        <taxon>Pseudomonadati</taxon>
        <taxon>Planctomycetota</taxon>
        <taxon>Planctomycetia</taxon>
        <taxon>Pirellulales</taxon>
        <taxon>Pirellulaceae</taxon>
        <taxon>Bremerella</taxon>
    </lineage>
</organism>